<sequence>MRHYKCQLLLLFRIRSEEVRLKTDRRISIISRSRTQKGKAC</sequence>
<accession>A0A0B0NM24</accession>
<evidence type="ECO:0000313" key="2">
    <source>
        <dbReference type="Proteomes" id="UP000032142"/>
    </source>
</evidence>
<protein>
    <submittedName>
        <fullName evidence="1">Uncharacterized protein</fullName>
    </submittedName>
</protein>
<reference evidence="2" key="1">
    <citation type="submission" date="2014-09" db="EMBL/GenBank/DDBJ databases">
        <authorList>
            <person name="Mudge J."/>
            <person name="Ramaraj T."/>
            <person name="Lindquist I.E."/>
            <person name="Bharti A.K."/>
            <person name="Sundararajan A."/>
            <person name="Cameron C.T."/>
            <person name="Woodward J.E."/>
            <person name="May G.D."/>
            <person name="Brubaker C."/>
            <person name="Broadhvest J."/>
            <person name="Wilkins T.A."/>
        </authorList>
    </citation>
    <scope>NUCLEOTIDE SEQUENCE</scope>
    <source>
        <strain evidence="2">cv. AKA8401</strain>
    </source>
</reference>
<keyword evidence="2" id="KW-1185">Reference proteome</keyword>
<name>A0A0B0NM24_GOSAR</name>
<organism evidence="1 2">
    <name type="scientific">Gossypium arboreum</name>
    <name type="common">Tree cotton</name>
    <name type="synonym">Gossypium nanking</name>
    <dbReference type="NCBI Taxonomy" id="29729"/>
    <lineage>
        <taxon>Eukaryota</taxon>
        <taxon>Viridiplantae</taxon>
        <taxon>Streptophyta</taxon>
        <taxon>Embryophyta</taxon>
        <taxon>Tracheophyta</taxon>
        <taxon>Spermatophyta</taxon>
        <taxon>Magnoliopsida</taxon>
        <taxon>eudicotyledons</taxon>
        <taxon>Gunneridae</taxon>
        <taxon>Pentapetalae</taxon>
        <taxon>rosids</taxon>
        <taxon>malvids</taxon>
        <taxon>Malvales</taxon>
        <taxon>Malvaceae</taxon>
        <taxon>Malvoideae</taxon>
        <taxon>Gossypium</taxon>
    </lineage>
</organism>
<dbReference type="AlphaFoldDB" id="A0A0B0NM24"/>
<dbReference type="EMBL" id="KN398386">
    <property type="protein sequence ID" value="KHG12819.1"/>
    <property type="molecule type" value="Genomic_DNA"/>
</dbReference>
<dbReference type="Proteomes" id="UP000032142">
    <property type="component" value="Unassembled WGS sequence"/>
</dbReference>
<evidence type="ECO:0000313" key="1">
    <source>
        <dbReference type="EMBL" id="KHG12819.1"/>
    </source>
</evidence>
<gene>
    <name evidence="1" type="ORF">F383_19652</name>
</gene>
<proteinExistence type="predicted"/>